<evidence type="ECO:0000259" key="7">
    <source>
        <dbReference type="PROSITE" id="PS51294"/>
    </source>
</evidence>
<evidence type="ECO:0000256" key="1">
    <source>
        <dbReference type="ARBA" id="ARBA00004123"/>
    </source>
</evidence>
<dbReference type="PROSITE" id="PS51294">
    <property type="entry name" value="HTH_MYB"/>
    <property type="match status" value="2"/>
</dbReference>
<dbReference type="CDD" id="cd00167">
    <property type="entry name" value="SANT"/>
    <property type="match status" value="2"/>
</dbReference>
<dbReference type="Pfam" id="PF00249">
    <property type="entry name" value="Myb_DNA-binding"/>
    <property type="match status" value="2"/>
</dbReference>
<reference evidence="8 9" key="1">
    <citation type="submission" date="2018-10" db="EMBL/GenBank/DDBJ databases">
        <title>A high-quality apple genome assembly.</title>
        <authorList>
            <person name="Hu J."/>
        </authorList>
    </citation>
    <scope>NUCLEOTIDE SEQUENCE [LARGE SCALE GENOMIC DNA]</scope>
    <source>
        <strain evidence="9">cv. HFTH1</strain>
        <tissue evidence="8">Young leaf</tissue>
    </source>
</reference>
<keyword evidence="2" id="KW-0677">Repeat</keyword>
<dbReference type="Gene3D" id="1.10.10.60">
    <property type="entry name" value="Homeodomain-like"/>
    <property type="match status" value="2"/>
</dbReference>
<keyword evidence="9" id="KW-1185">Reference proteome</keyword>
<dbReference type="AlphaFoldDB" id="A0A498HE07"/>
<dbReference type="PROSITE" id="PS50090">
    <property type="entry name" value="MYB_LIKE"/>
    <property type="match status" value="2"/>
</dbReference>
<dbReference type="EMBL" id="RDQH01000343">
    <property type="protein sequence ID" value="RXH68112.1"/>
    <property type="molecule type" value="Genomic_DNA"/>
</dbReference>
<sequence length="279" mass="31763">MVRAPFYDKNGQKKGAWSPEEDNMLKAYVDKHGHKNWRALPKLAGLARCGKSCRLRWTNYLQPGVKRGNYSQEENNLIIKLHEEFGNKWSMIAAKLPGRTDNDIKNHWHTYFKKLTKQNSTALSQTTEQSSDAPSVTSQNTELGAQSAPKHDNNGHQILESSPLSPETFSSGHSLSSNINHGHDQPIVSYFSAEDGTLASSETILDKSSGDFWTEPFQPDNMMNDVQSEYYPITYLREEGILSSPFLTFYDTHDGMDWFHHVMPTLQDNYLINDADYLR</sequence>
<evidence type="ECO:0000256" key="5">
    <source>
        <dbReference type="SAM" id="MobiDB-lite"/>
    </source>
</evidence>
<gene>
    <name evidence="8" type="ORF">DVH24_028259</name>
</gene>
<dbReference type="SMART" id="SM00717">
    <property type="entry name" value="SANT"/>
    <property type="match status" value="2"/>
</dbReference>
<comment type="caution">
    <text evidence="8">The sequence shown here is derived from an EMBL/GenBank/DDBJ whole genome shotgun (WGS) entry which is preliminary data.</text>
</comment>
<organism evidence="8 9">
    <name type="scientific">Malus domestica</name>
    <name type="common">Apple</name>
    <name type="synonym">Pyrus malus</name>
    <dbReference type="NCBI Taxonomy" id="3750"/>
    <lineage>
        <taxon>Eukaryota</taxon>
        <taxon>Viridiplantae</taxon>
        <taxon>Streptophyta</taxon>
        <taxon>Embryophyta</taxon>
        <taxon>Tracheophyta</taxon>
        <taxon>Spermatophyta</taxon>
        <taxon>Magnoliopsida</taxon>
        <taxon>eudicotyledons</taxon>
        <taxon>Gunneridae</taxon>
        <taxon>Pentapetalae</taxon>
        <taxon>rosids</taxon>
        <taxon>fabids</taxon>
        <taxon>Rosales</taxon>
        <taxon>Rosaceae</taxon>
        <taxon>Amygdaloideae</taxon>
        <taxon>Maleae</taxon>
        <taxon>Malus</taxon>
    </lineage>
</organism>
<dbReference type="SUPFAM" id="SSF46689">
    <property type="entry name" value="Homeodomain-like"/>
    <property type="match status" value="1"/>
</dbReference>
<dbReference type="InterPro" id="IPR009057">
    <property type="entry name" value="Homeodomain-like_sf"/>
</dbReference>
<keyword evidence="3" id="KW-0238">DNA-binding</keyword>
<evidence type="ECO:0000313" key="9">
    <source>
        <dbReference type="Proteomes" id="UP000290289"/>
    </source>
</evidence>
<accession>A0A498HE07</accession>
<evidence type="ECO:0000313" key="8">
    <source>
        <dbReference type="EMBL" id="RXH68112.1"/>
    </source>
</evidence>
<protein>
    <recommendedName>
        <fullName evidence="10">MYB domain class transcription factor</fullName>
    </recommendedName>
</protein>
<feature type="region of interest" description="Disordered" evidence="5">
    <location>
        <begin position="122"/>
        <end position="178"/>
    </location>
</feature>
<feature type="compositionally biased region" description="Polar residues" evidence="5">
    <location>
        <begin position="155"/>
        <end position="178"/>
    </location>
</feature>
<dbReference type="InterPro" id="IPR017930">
    <property type="entry name" value="Myb_dom"/>
</dbReference>
<dbReference type="STRING" id="3750.A0A498HE07"/>
<dbReference type="InterPro" id="IPR001005">
    <property type="entry name" value="SANT/Myb"/>
</dbReference>
<dbReference type="GO" id="GO:0003677">
    <property type="term" value="F:DNA binding"/>
    <property type="evidence" value="ECO:0007669"/>
    <property type="project" value="UniProtKB-KW"/>
</dbReference>
<dbReference type="PANTHER" id="PTHR10641:SF1402">
    <property type="entry name" value="TRANSCRIPTION FACTOR MYB8-LIKE"/>
    <property type="match status" value="1"/>
</dbReference>
<comment type="subcellular location">
    <subcellularLocation>
        <location evidence="1">Nucleus</location>
    </subcellularLocation>
</comment>
<feature type="compositionally biased region" description="Polar residues" evidence="5">
    <location>
        <begin position="122"/>
        <end position="144"/>
    </location>
</feature>
<feature type="domain" description="Myb-like" evidence="6">
    <location>
        <begin position="9"/>
        <end position="61"/>
    </location>
</feature>
<proteinExistence type="predicted"/>
<dbReference type="FunFam" id="1.10.10.60:FF:000001">
    <property type="entry name" value="MYB-related transcription factor"/>
    <property type="match status" value="1"/>
</dbReference>
<evidence type="ECO:0000256" key="3">
    <source>
        <dbReference type="ARBA" id="ARBA00023125"/>
    </source>
</evidence>
<keyword evidence="4" id="KW-0539">Nucleus</keyword>
<dbReference type="GO" id="GO:0005634">
    <property type="term" value="C:nucleus"/>
    <property type="evidence" value="ECO:0007669"/>
    <property type="project" value="UniProtKB-SubCell"/>
</dbReference>
<dbReference type="PANTHER" id="PTHR10641">
    <property type="entry name" value="MYB FAMILY TRANSCRIPTION FACTOR"/>
    <property type="match status" value="1"/>
</dbReference>
<feature type="domain" description="HTH myb-type" evidence="7">
    <location>
        <begin position="9"/>
        <end position="61"/>
    </location>
</feature>
<evidence type="ECO:0008006" key="10">
    <source>
        <dbReference type="Google" id="ProtNLM"/>
    </source>
</evidence>
<name>A0A498HE07_MALDO</name>
<feature type="domain" description="Myb-like" evidence="6">
    <location>
        <begin position="62"/>
        <end position="112"/>
    </location>
</feature>
<evidence type="ECO:0000256" key="4">
    <source>
        <dbReference type="ARBA" id="ARBA00023242"/>
    </source>
</evidence>
<feature type="domain" description="HTH myb-type" evidence="7">
    <location>
        <begin position="62"/>
        <end position="116"/>
    </location>
</feature>
<evidence type="ECO:0000259" key="6">
    <source>
        <dbReference type="PROSITE" id="PS50090"/>
    </source>
</evidence>
<dbReference type="Proteomes" id="UP000290289">
    <property type="component" value="Chromosome 17"/>
</dbReference>
<evidence type="ECO:0000256" key="2">
    <source>
        <dbReference type="ARBA" id="ARBA00022737"/>
    </source>
</evidence>
<dbReference type="InterPro" id="IPR015495">
    <property type="entry name" value="Myb_TF_plants"/>
</dbReference>